<feature type="repeat" description="ANK" evidence="3">
    <location>
        <begin position="567"/>
        <end position="595"/>
    </location>
</feature>
<dbReference type="PANTHER" id="PTHR24123:SF33">
    <property type="entry name" value="PROTEIN HOS4"/>
    <property type="match status" value="1"/>
</dbReference>
<dbReference type="Pfam" id="PF12796">
    <property type="entry name" value="Ank_2"/>
    <property type="match status" value="3"/>
</dbReference>
<protein>
    <recommendedName>
        <fullName evidence="6">PRANC domain-containing protein</fullName>
    </recommendedName>
</protein>
<dbReference type="Gene3D" id="1.25.40.20">
    <property type="entry name" value="Ankyrin repeat-containing domain"/>
    <property type="match status" value="5"/>
</dbReference>
<feature type="repeat" description="ANK" evidence="3">
    <location>
        <begin position="370"/>
        <end position="403"/>
    </location>
</feature>
<evidence type="ECO:0000313" key="4">
    <source>
        <dbReference type="EMBL" id="KAL3384889.1"/>
    </source>
</evidence>
<organism evidence="4 5">
    <name type="scientific">Trichogramma kaykai</name>
    <dbReference type="NCBI Taxonomy" id="54128"/>
    <lineage>
        <taxon>Eukaryota</taxon>
        <taxon>Metazoa</taxon>
        <taxon>Ecdysozoa</taxon>
        <taxon>Arthropoda</taxon>
        <taxon>Hexapoda</taxon>
        <taxon>Insecta</taxon>
        <taxon>Pterygota</taxon>
        <taxon>Neoptera</taxon>
        <taxon>Endopterygota</taxon>
        <taxon>Hymenoptera</taxon>
        <taxon>Apocrita</taxon>
        <taxon>Proctotrupomorpha</taxon>
        <taxon>Chalcidoidea</taxon>
        <taxon>Trichogrammatidae</taxon>
        <taxon>Trichogramma</taxon>
    </lineage>
</organism>
<dbReference type="InterPro" id="IPR036770">
    <property type="entry name" value="Ankyrin_rpt-contain_sf"/>
</dbReference>
<dbReference type="SUPFAM" id="SSF48403">
    <property type="entry name" value="Ankyrin repeat"/>
    <property type="match status" value="2"/>
</dbReference>
<dbReference type="EMBL" id="JBJJXI010000166">
    <property type="protein sequence ID" value="KAL3384889.1"/>
    <property type="molecule type" value="Genomic_DNA"/>
</dbReference>
<keyword evidence="1" id="KW-0677">Repeat</keyword>
<accession>A0ABD2VVV6</accession>
<dbReference type="PROSITE" id="PS50297">
    <property type="entry name" value="ANK_REP_REGION"/>
    <property type="match status" value="5"/>
</dbReference>
<dbReference type="PRINTS" id="PR01415">
    <property type="entry name" value="ANKYRIN"/>
</dbReference>
<feature type="repeat" description="ANK" evidence="3">
    <location>
        <begin position="294"/>
        <end position="326"/>
    </location>
</feature>
<dbReference type="SMART" id="SM00248">
    <property type="entry name" value="ANK"/>
    <property type="match status" value="12"/>
</dbReference>
<gene>
    <name evidence="4" type="ORF">TKK_019298</name>
</gene>
<dbReference type="Pfam" id="PF13637">
    <property type="entry name" value="Ank_4"/>
    <property type="match status" value="1"/>
</dbReference>
<reference evidence="4 5" key="1">
    <citation type="journal article" date="2024" name="bioRxiv">
        <title>A reference genome for Trichogramma kaykai: A tiny desert-dwelling parasitoid wasp with competing sex-ratio distorters.</title>
        <authorList>
            <person name="Culotta J."/>
            <person name="Lindsey A.R."/>
        </authorList>
    </citation>
    <scope>NUCLEOTIDE SEQUENCE [LARGE SCALE GENOMIC DNA]</scope>
    <source>
        <strain evidence="4 5">KSX58</strain>
    </source>
</reference>
<evidence type="ECO:0000256" key="3">
    <source>
        <dbReference type="PROSITE-ProRule" id="PRU00023"/>
    </source>
</evidence>
<dbReference type="Proteomes" id="UP001627154">
    <property type="component" value="Unassembled WGS sequence"/>
</dbReference>
<dbReference type="InterPro" id="IPR051165">
    <property type="entry name" value="Multifunctional_ANK_Repeat"/>
</dbReference>
<name>A0ABD2VVV6_9HYME</name>
<evidence type="ECO:0000256" key="2">
    <source>
        <dbReference type="ARBA" id="ARBA00023043"/>
    </source>
</evidence>
<dbReference type="AlphaFoldDB" id="A0ABD2VVV6"/>
<dbReference type="PANTHER" id="PTHR24123">
    <property type="entry name" value="ANKYRIN REPEAT-CONTAINING"/>
    <property type="match status" value="1"/>
</dbReference>
<feature type="repeat" description="ANK" evidence="3">
    <location>
        <begin position="103"/>
        <end position="135"/>
    </location>
</feature>
<feature type="repeat" description="ANK" evidence="3">
    <location>
        <begin position="494"/>
        <end position="527"/>
    </location>
</feature>
<dbReference type="PROSITE" id="PS50088">
    <property type="entry name" value="ANK_REPEAT"/>
    <property type="match status" value="5"/>
</dbReference>
<sequence>MSIDFDDHRSYEYDNFGKVKFIPVYNPRYELIRTPSEEDLHSMIKCKIESGLVDPNSINGDGELLWHYICQSLGDDNVDLATSLFSLRFEQYQPVQIDARDNFGRTALHLAVYNNLERITGFLLDHNANPNLANDKGETPLHVICRIDKYDSDHMQFDHPYDEYHTPHERQRHCVERQKRMIELLLSRGANPNAPDANGFTPLHIVCQKKCDDDYVRMCNRDELPNVALYRNHHNVIKSMLRRGADPTVANAEGLTPLHFICKGYGDNLKLAKTLFKLADERYGPILVDARDDKGETPLHLALREDNRRLVQWLLRRGANRTLANSKGETPLHIICQGNQEVACLGYWIFKWSDVDDRHPREQIDARDNSNNTPLHFAASQGHVYLVDFLLEEGGADPNLANDKGETPLHVLCQKKCDYDDESEITIEYRHYQGVAESMLRRGADPTVANAEGSTPLHVLCKGYGDNLQLAETLFKLADERYRPILRVDARDGNGETPLHLATNQSGNNKLVDFLLRRGADKNAANDKRETPLHNICRRGDIQMLQIFFDVNQEVNEEVAVDAVDSMGRTPLQWAVANFRIDLIDALLDRGADLSSFVFPDQPHFYERFTANVEGQFLSKVELASGIMMVVEHLEDKGFDLERSDALMIMKLFAEYGLFEKSTTIEICLKFERFANLVKRVIIKPNLSLHDLIQLRPKEAAKQLTYKDYFELVGSKIFGRTFGAFRWPCFAHLCEKLSKKFFRMWALYPFQELIHYRLPEEICEIIIEKLSNEDLYHICLAVEGLN</sequence>
<dbReference type="InterPro" id="IPR002110">
    <property type="entry name" value="Ankyrin_rpt"/>
</dbReference>
<comment type="caution">
    <text evidence="4">The sequence shown here is derived from an EMBL/GenBank/DDBJ whole genome shotgun (WGS) entry which is preliminary data.</text>
</comment>
<keyword evidence="5" id="KW-1185">Reference proteome</keyword>
<proteinExistence type="predicted"/>
<evidence type="ECO:0008006" key="6">
    <source>
        <dbReference type="Google" id="ProtNLM"/>
    </source>
</evidence>
<evidence type="ECO:0000256" key="1">
    <source>
        <dbReference type="ARBA" id="ARBA00022737"/>
    </source>
</evidence>
<evidence type="ECO:0000313" key="5">
    <source>
        <dbReference type="Proteomes" id="UP001627154"/>
    </source>
</evidence>
<keyword evidence="2 3" id="KW-0040">ANK repeat</keyword>